<evidence type="ECO:0000313" key="2">
    <source>
        <dbReference type="Proteomes" id="UP000029549"/>
    </source>
</evidence>
<proteinExistence type="predicted"/>
<sequence length="47" mass="5670">MRLPFFWEYLYRNQVSLDHDMSITIRDSGLLYRQLAKTIEASKHLVI</sequence>
<protein>
    <submittedName>
        <fullName evidence="1">Uncharacterized protein</fullName>
    </submittedName>
</protein>
<accession>A0A096ET98</accession>
<gene>
    <name evidence="1" type="ORF">P608_13405</name>
</gene>
<reference evidence="1 2" key="1">
    <citation type="submission" date="2013-09" db="EMBL/GenBank/DDBJ databases">
        <title>High correlation between genotypes and phenotypes of environmental bacteria Comamonas testosteroni strains.</title>
        <authorList>
            <person name="Liu L."/>
            <person name="Zhu W."/>
            <person name="Xia X."/>
            <person name="Xu B."/>
            <person name="Luo M."/>
            <person name="Wang G."/>
        </authorList>
    </citation>
    <scope>NUCLEOTIDE SEQUENCE [LARGE SCALE GENOMIC DNA]</scope>
    <source>
        <strain evidence="1 2">DF2</strain>
    </source>
</reference>
<evidence type="ECO:0000313" key="1">
    <source>
        <dbReference type="EMBL" id="KGH11678.1"/>
    </source>
</evidence>
<dbReference type="Proteomes" id="UP000029549">
    <property type="component" value="Unassembled WGS sequence"/>
</dbReference>
<organism evidence="1 2">
    <name type="scientific">Comamonas thiooxydans</name>
    <dbReference type="NCBI Taxonomy" id="363952"/>
    <lineage>
        <taxon>Bacteria</taxon>
        <taxon>Pseudomonadati</taxon>
        <taxon>Pseudomonadota</taxon>
        <taxon>Betaproteobacteria</taxon>
        <taxon>Burkholderiales</taxon>
        <taxon>Comamonadaceae</taxon>
        <taxon>Comamonas</taxon>
    </lineage>
</organism>
<dbReference type="EMBL" id="AWTP01000111">
    <property type="protein sequence ID" value="KGH11678.1"/>
    <property type="molecule type" value="Genomic_DNA"/>
</dbReference>
<keyword evidence="2" id="KW-1185">Reference proteome</keyword>
<name>A0A096ET98_9BURK</name>
<comment type="caution">
    <text evidence="1">The sequence shown here is derived from an EMBL/GenBank/DDBJ whole genome shotgun (WGS) entry which is preliminary data.</text>
</comment>
<dbReference type="AlphaFoldDB" id="A0A096ET98"/>